<dbReference type="Gene3D" id="1.20.5.170">
    <property type="match status" value="1"/>
</dbReference>
<dbReference type="EMBL" id="CAJHNH020003662">
    <property type="protein sequence ID" value="CAG5129743.1"/>
    <property type="molecule type" value="Genomic_DNA"/>
</dbReference>
<dbReference type="AlphaFoldDB" id="A0A8S3ZJT9"/>
<gene>
    <name evidence="9" type="ORF">CUNI_LOCUS15301</name>
</gene>
<sequence length="318" mass="35121">MAEDGIETVYKTLPETINNSPNGGIVSNLLRKSSGYREGMYLGSGLEQKIQELRAEKEAGEMTKCPTSMHNDQDSPIDFSVKRRSSFSGSLTDDSQASLCSPGNATDYSVMSPAVDSESANHSGDMSKRKSGIFSGMSSEDIVNLYNRQLHIFKDKQSSLQEGRISPSSFVSVSNRNNNNHQETRSSSHAYPSTPISTSPPLMMPDHKVHNAPTTNFSIPVTAGSVNATIVSSTSSFSHSNSRKRPRSLPDDQKDAAYWERRRKNNDAAKRSRDARRAKEDEIAIRAALLEQENIKLRVEVAALKTETARLRCLLYNN</sequence>
<evidence type="ECO:0000313" key="9">
    <source>
        <dbReference type="EMBL" id="CAG5129743.1"/>
    </source>
</evidence>
<dbReference type="OrthoDB" id="6022300at2759"/>
<keyword evidence="4" id="KW-0238">DNA-binding</keyword>
<feature type="compositionally biased region" description="Low complexity" evidence="7">
    <location>
        <begin position="166"/>
        <end position="180"/>
    </location>
</feature>
<dbReference type="InterPro" id="IPR040223">
    <property type="entry name" value="PAR_bZIP"/>
</dbReference>
<evidence type="ECO:0000256" key="2">
    <source>
        <dbReference type="ARBA" id="ARBA00009208"/>
    </source>
</evidence>
<evidence type="ECO:0000313" key="10">
    <source>
        <dbReference type="Proteomes" id="UP000678393"/>
    </source>
</evidence>
<dbReference type="InterPro" id="IPR004827">
    <property type="entry name" value="bZIP"/>
</dbReference>
<keyword evidence="5" id="KW-0804">Transcription</keyword>
<evidence type="ECO:0000256" key="7">
    <source>
        <dbReference type="SAM" id="MobiDB-lite"/>
    </source>
</evidence>
<name>A0A8S3ZJT9_9EUPU</name>
<dbReference type="CDD" id="cd14695">
    <property type="entry name" value="bZIP_HLF"/>
    <property type="match status" value="1"/>
</dbReference>
<dbReference type="GO" id="GO:0000978">
    <property type="term" value="F:RNA polymerase II cis-regulatory region sequence-specific DNA binding"/>
    <property type="evidence" value="ECO:0007669"/>
    <property type="project" value="TreeGrafter"/>
</dbReference>
<evidence type="ECO:0000259" key="8">
    <source>
        <dbReference type="PROSITE" id="PS50217"/>
    </source>
</evidence>
<dbReference type="PANTHER" id="PTHR11988:SF56">
    <property type="entry name" value="TRANSCRIPTION FACTOR CES-2"/>
    <property type="match status" value="1"/>
</dbReference>
<evidence type="ECO:0000256" key="3">
    <source>
        <dbReference type="ARBA" id="ARBA00023015"/>
    </source>
</evidence>
<feature type="compositionally biased region" description="Polar residues" evidence="7">
    <location>
        <begin position="185"/>
        <end position="200"/>
    </location>
</feature>
<dbReference type="SMART" id="SM00338">
    <property type="entry name" value="BRLZ"/>
    <property type="match status" value="1"/>
</dbReference>
<comment type="caution">
    <text evidence="9">The sequence shown here is derived from an EMBL/GenBank/DDBJ whole genome shotgun (WGS) entry which is preliminary data.</text>
</comment>
<comment type="subcellular location">
    <subcellularLocation>
        <location evidence="1">Nucleus</location>
    </subcellularLocation>
</comment>
<keyword evidence="3" id="KW-0805">Transcription regulation</keyword>
<dbReference type="InterPro" id="IPR046347">
    <property type="entry name" value="bZIP_sf"/>
</dbReference>
<protein>
    <recommendedName>
        <fullName evidence="8">BZIP domain-containing protein</fullName>
    </recommendedName>
</protein>
<feature type="region of interest" description="Disordered" evidence="7">
    <location>
        <begin position="234"/>
        <end position="256"/>
    </location>
</feature>
<evidence type="ECO:0000256" key="1">
    <source>
        <dbReference type="ARBA" id="ARBA00004123"/>
    </source>
</evidence>
<dbReference type="PROSITE" id="PS50217">
    <property type="entry name" value="BZIP"/>
    <property type="match status" value="1"/>
</dbReference>
<accession>A0A8S3ZJT9</accession>
<reference evidence="9" key="1">
    <citation type="submission" date="2021-04" db="EMBL/GenBank/DDBJ databases">
        <authorList>
            <consortium name="Molecular Ecology Group"/>
        </authorList>
    </citation>
    <scope>NUCLEOTIDE SEQUENCE</scope>
</reference>
<dbReference type="FunFam" id="1.20.5.170:FF:000007">
    <property type="entry name" value="hepatic leukemia factor isoform X2"/>
    <property type="match status" value="1"/>
</dbReference>
<dbReference type="Proteomes" id="UP000678393">
    <property type="component" value="Unassembled WGS sequence"/>
</dbReference>
<evidence type="ECO:0000256" key="5">
    <source>
        <dbReference type="ARBA" id="ARBA00023163"/>
    </source>
</evidence>
<keyword evidence="6" id="KW-0539">Nucleus</keyword>
<feature type="domain" description="BZIP" evidence="8">
    <location>
        <begin position="255"/>
        <end position="312"/>
    </location>
</feature>
<comment type="similarity">
    <text evidence="2">Belongs to the bZIP family. PAR subfamily.</text>
</comment>
<evidence type="ECO:0000256" key="4">
    <source>
        <dbReference type="ARBA" id="ARBA00023125"/>
    </source>
</evidence>
<proteinExistence type="inferred from homology"/>
<organism evidence="9 10">
    <name type="scientific">Candidula unifasciata</name>
    <dbReference type="NCBI Taxonomy" id="100452"/>
    <lineage>
        <taxon>Eukaryota</taxon>
        <taxon>Metazoa</taxon>
        <taxon>Spiralia</taxon>
        <taxon>Lophotrochozoa</taxon>
        <taxon>Mollusca</taxon>
        <taxon>Gastropoda</taxon>
        <taxon>Heterobranchia</taxon>
        <taxon>Euthyneura</taxon>
        <taxon>Panpulmonata</taxon>
        <taxon>Eupulmonata</taxon>
        <taxon>Stylommatophora</taxon>
        <taxon>Helicina</taxon>
        <taxon>Helicoidea</taxon>
        <taxon>Geomitridae</taxon>
        <taxon>Candidula</taxon>
    </lineage>
</organism>
<dbReference type="Pfam" id="PF07716">
    <property type="entry name" value="bZIP_2"/>
    <property type="match status" value="1"/>
</dbReference>
<evidence type="ECO:0000256" key="6">
    <source>
        <dbReference type="ARBA" id="ARBA00023242"/>
    </source>
</evidence>
<dbReference type="SUPFAM" id="SSF57959">
    <property type="entry name" value="Leucine zipper domain"/>
    <property type="match status" value="1"/>
</dbReference>
<feature type="region of interest" description="Disordered" evidence="7">
    <location>
        <begin position="158"/>
        <end position="211"/>
    </location>
</feature>
<dbReference type="GO" id="GO:0000981">
    <property type="term" value="F:DNA-binding transcription factor activity, RNA polymerase II-specific"/>
    <property type="evidence" value="ECO:0007669"/>
    <property type="project" value="TreeGrafter"/>
</dbReference>
<dbReference type="GO" id="GO:0005634">
    <property type="term" value="C:nucleus"/>
    <property type="evidence" value="ECO:0007669"/>
    <property type="project" value="UniProtKB-SubCell"/>
</dbReference>
<keyword evidence="10" id="KW-1185">Reference proteome</keyword>
<dbReference type="PANTHER" id="PTHR11988">
    <property type="entry name" value="THYROTROPH EMBRYONIC FACTOR RELATED"/>
    <property type="match status" value="1"/>
</dbReference>